<sequence length="89" mass="10415">MRSRAHHPTKARMLCRMPEGSMPIRDRKLIITEQLARHLDLSPRTLERWRREGSGPPWLEIGGCVRYDPTDIEEWKAARRNDPKEPGSN</sequence>
<dbReference type="EMBL" id="BKAJ01000190">
    <property type="protein sequence ID" value="GEP60937.1"/>
    <property type="molecule type" value="Genomic_DNA"/>
</dbReference>
<comment type="caution">
    <text evidence="2">The sequence shown here is derived from an EMBL/GenBank/DDBJ whole genome shotgun (WGS) entry which is preliminary data.</text>
</comment>
<keyword evidence="3" id="KW-1185">Reference proteome</keyword>
<evidence type="ECO:0000313" key="3">
    <source>
        <dbReference type="Proteomes" id="UP000321058"/>
    </source>
</evidence>
<dbReference type="InterPro" id="IPR036388">
    <property type="entry name" value="WH-like_DNA-bd_sf"/>
</dbReference>
<dbReference type="InterPro" id="IPR009061">
    <property type="entry name" value="DNA-bd_dom_put_sf"/>
</dbReference>
<protein>
    <recommendedName>
        <fullName evidence="1">Helix-turn-helix domain-containing protein</fullName>
    </recommendedName>
</protein>
<proteinExistence type="predicted"/>
<dbReference type="SUPFAM" id="SSF46955">
    <property type="entry name" value="Putative DNA-binding domain"/>
    <property type="match status" value="1"/>
</dbReference>
<dbReference type="Gene3D" id="1.10.10.10">
    <property type="entry name" value="Winged helix-like DNA-binding domain superfamily/Winged helix DNA-binding domain"/>
    <property type="match status" value="1"/>
</dbReference>
<name>A0A512NPT7_9HYPH</name>
<dbReference type="Proteomes" id="UP000321058">
    <property type="component" value="Unassembled WGS sequence"/>
</dbReference>
<feature type="domain" description="Helix-turn-helix" evidence="1">
    <location>
        <begin position="32"/>
        <end position="80"/>
    </location>
</feature>
<dbReference type="InterPro" id="IPR041657">
    <property type="entry name" value="HTH_17"/>
</dbReference>
<organism evidence="2 3">
    <name type="scientific">Reyranella soli</name>
    <dbReference type="NCBI Taxonomy" id="1230389"/>
    <lineage>
        <taxon>Bacteria</taxon>
        <taxon>Pseudomonadati</taxon>
        <taxon>Pseudomonadota</taxon>
        <taxon>Alphaproteobacteria</taxon>
        <taxon>Hyphomicrobiales</taxon>
        <taxon>Reyranellaceae</taxon>
        <taxon>Reyranella</taxon>
    </lineage>
</organism>
<evidence type="ECO:0000313" key="2">
    <source>
        <dbReference type="EMBL" id="GEP60937.1"/>
    </source>
</evidence>
<accession>A0A512NPT7</accession>
<evidence type="ECO:0000259" key="1">
    <source>
        <dbReference type="Pfam" id="PF12728"/>
    </source>
</evidence>
<gene>
    <name evidence="2" type="ORF">RSO01_81030</name>
</gene>
<dbReference type="AlphaFoldDB" id="A0A512NPT7"/>
<reference evidence="2 3" key="1">
    <citation type="submission" date="2019-07" db="EMBL/GenBank/DDBJ databases">
        <title>Whole genome shotgun sequence of Reyranella soli NBRC 108950.</title>
        <authorList>
            <person name="Hosoyama A."/>
            <person name="Uohara A."/>
            <person name="Ohji S."/>
            <person name="Ichikawa N."/>
        </authorList>
    </citation>
    <scope>NUCLEOTIDE SEQUENCE [LARGE SCALE GENOMIC DNA]</scope>
    <source>
        <strain evidence="2 3">NBRC 108950</strain>
    </source>
</reference>
<dbReference type="Pfam" id="PF12728">
    <property type="entry name" value="HTH_17"/>
    <property type="match status" value="1"/>
</dbReference>